<evidence type="ECO:0000313" key="1">
    <source>
        <dbReference type="EMBL" id="EEG91351.1"/>
    </source>
</evidence>
<dbReference type="EMBL" id="ABVR01000032">
    <property type="protein sequence ID" value="EEG91351.1"/>
    <property type="molecule type" value="Genomic_DNA"/>
</dbReference>
<sequence>MDVKKMVVAAKKGDFTEHLPLPVFCEKWVLQIEIILCYTVLDKTKNEV</sequence>
<proteinExistence type="predicted"/>
<accession>C0B5L1</accession>
<comment type="caution">
    <text evidence="1">The sequence shown here is derived from an EMBL/GenBank/DDBJ whole genome shotgun (WGS) entry which is preliminary data.</text>
</comment>
<organism evidence="1 2">
    <name type="scientific">Coprococcus comes ATCC 27758</name>
    <dbReference type="NCBI Taxonomy" id="470146"/>
    <lineage>
        <taxon>Bacteria</taxon>
        <taxon>Bacillati</taxon>
        <taxon>Bacillota</taxon>
        <taxon>Clostridia</taxon>
        <taxon>Lachnospirales</taxon>
        <taxon>Lachnospiraceae</taxon>
        <taxon>Coprococcus</taxon>
    </lineage>
</organism>
<name>C0B5L1_9FIRM</name>
<reference evidence="1 2" key="1">
    <citation type="submission" date="2009-02" db="EMBL/GenBank/DDBJ databases">
        <authorList>
            <person name="Fulton L."/>
            <person name="Clifton S."/>
            <person name="Fulton B."/>
            <person name="Xu J."/>
            <person name="Minx P."/>
            <person name="Pepin K.H."/>
            <person name="Johnson M."/>
            <person name="Bhonagiri V."/>
            <person name="Nash W.E."/>
            <person name="Mardis E.R."/>
            <person name="Wilson R.K."/>
        </authorList>
    </citation>
    <scope>NUCLEOTIDE SEQUENCE [LARGE SCALE GENOMIC DNA]</scope>
    <source>
        <strain evidence="1 2">ATCC 27758</strain>
    </source>
</reference>
<protein>
    <submittedName>
        <fullName evidence="1">Uncharacterized protein</fullName>
    </submittedName>
</protein>
<evidence type="ECO:0000313" key="2">
    <source>
        <dbReference type="Proteomes" id="UP000003793"/>
    </source>
</evidence>
<reference evidence="1 2" key="2">
    <citation type="submission" date="2009-03" db="EMBL/GenBank/DDBJ databases">
        <title>Draft genome sequence of Coprococcus comes (ATCC 27758).</title>
        <authorList>
            <person name="Sudarsanam P."/>
            <person name="Ley R."/>
            <person name="Guruge J."/>
            <person name="Turnbaugh P.J."/>
            <person name="Mahowald M."/>
            <person name="Liep D."/>
            <person name="Gordon J."/>
        </authorList>
    </citation>
    <scope>NUCLEOTIDE SEQUENCE [LARGE SCALE GENOMIC DNA]</scope>
    <source>
        <strain evidence="1 2">ATCC 27758</strain>
    </source>
</reference>
<dbReference type="HOGENOM" id="CLU_3151696_0_0_9"/>
<gene>
    <name evidence="1" type="ORF">COPCOM_00432</name>
</gene>
<dbReference type="AlphaFoldDB" id="C0B5L1"/>
<dbReference type="Proteomes" id="UP000003793">
    <property type="component" value="Unassembled WGS sequence"/>
</dbReference>